<keyword evidence="3" id="KW-1185">Reference proteome</keyword>
<gene>
    <name evidence="2" type="ORF">PCOR1329_LOCUS77415</name>
</gene>
<protein>
    <submittedName>
        <fullName evidence="2">Uncharacterized protein</fullName>
    </submittedName>
</protein>
<feature type="region of interest" description="Disordered" evidence="1">
    <location>
        <begin position="22"/>
        <end position="44"/>
    </location>
</feature>
<reference evidence="2" key="1">
    <citation type="submission" date="2023-10" db="EMBL/GenBank/DDBJ databases">
        <authorList>
            <person name="Chen Y."/>
            <person name="Shah S."/>
            <person name="Dougan E. K."/>
            <person name="Thang M."/>
            <person name="Chan C."/>
        </authorList>
    </citation>
    <scope>NUCLEOTIDE SEQUENCE [LARGE SCALE GENOMIC DNA]</scope>
</reference>
<dbReference type="EMBL" id="CAUYUJ010020710">
    <property type="protein sequence ID" value="CAK0900010.1"/>
    <property type="molecule type" value="Genomic_DNA"/>
</dbReference>
<sequence>SCAPKRAGSCWRLGLRAAHHTESADPHSAGNAPPPHQTLGDQAMPRRARAHDPCICRRGGRTLSQCEGQRTRLASSSPFWSAYPLCAPVFFYSFCSSWALSDLQWPARASPVDRSLVHTSRAVLSVCSLAPRVRSRSSRGRLCAHASAASCPALLPKRARPLRPGILLAPGRLVGYRYCRRHRARPRAAESATSDGAWLCHRVLPRCLGDSSWRGRSGTPRPPAAPSSSSLSSFSCFDNASALVCSARRPLPPCAPYAGVPGRSRACLSGMHTLLPARAPFGVCPRRHVLGCNHLSRAPQSASFSWTSRPRSKTCVHRVRLRWRGPTSCGWRPPLRPGHAQADKCWSPRGGTLGAHAPFPLPLPAKSCCRGVLGGSRRCERLAWLGRSFEGQAGTSG</sequence>
<comment type="caution">
    <text evidence="2">The sequence shown here is derived from an EMBL/GenBank/DDBJ whole genome shotgun (WGS) entry which is preliminary data.</text>
</comment>
<organism evidence="2 3">
    <name type="scientific">Prorocentrum cordatum</name>
    <dbReference type="NCBI Taxonomy" id="2364126"/>
    <lineage>
        <taxon>Eukaryota</taxon>
        <taxon>Sar</taxon>
        <taxon>Alveolata</taxon>
        <taxon>Dinophyceae</taxon>
        <taxon>Prorocentrales</taxon>
        <taxon>Prorocentraceae</taxon>
        <taxon>Prorocentrum</taxon>
    </lineage>
</organism>
<evidence type="ECO:0000313" key="2">
    <source>
        <dbReference type="EMBL" id="CAK0900010.1"/>
    </source>
</evidence>
<evidence type="ECO:0000256" key="1">
    <source>
        <dbReference type="SAM" id="MobiDB-lite"/>
    </source>
</evidence>
<name>A0ABN9XPA8_9DINO</name>
<proteinExistence type="predicted"/>
<accession>A0ABN9XPA8</accession>
<dbReference type="Proteomes" id="UP001189429">
    <property type="component" value="Unassembled WGS sequence"/>
</dbReference>
<evidence type="ECO:0000313" key="3">
    <source>
        <dbReference type="Proteomes" id="UP001189429"/>
    </source>
</evidence>
<feature type="non-terminal residue" evidence="2">
    <location>
        <position position="1"/>
    </location>
</feature>